<dbReference type="Pfam" id="PF09724">
    <property type="entry name" value="Dcc1"/>
    <property type="match status" value="1"/>
</dbReference>
<evidence type="ECO:0000256" key="2">
    <source>
        <dbReference type="ARBA" id="ARBA00017682"/>
    </source>
</evidence>
<dbReference type="PANTHER" id="PTHR13395">
    <property type="entry name" value="SISTER CHROMATID COHESION PROTEIN DCC1-RELATED"/>
    <property type="match status" value="1"/>
</dbReference>
<dbReference type="Proteomes" id="UP000274429">
    <property type="component" value="Unassembled WGS sequence"/>
</dbReference>
<protein>
    <recommendedName>
        <fullName evidence="2">Sister chromatid cohesion protein DCC1</fullName>
    </recommendedName>
</protein>
<name>A0A0R3WZD3_HYDTA</name>
<dbReference type="EMBL" id="UYWX01020294">
    <property type="protein sequence ID" value="VDM30289.1"/>
    <property type="molecule type" value="Genomic_DNA"/>
</dbReference>
<dbReference type="OrthoDB" id="5199543at2759"/>
<dbReference type="InterPro" id="IPR032675">
    <property type="entry name" value="LRR_dom_sf"/>
</dbReference>
<evidence type="ECO:0000256" key="1">
    <source>
        <dbReference type="ARBA" id="ARBA00007017"/>
    </source>
</evidence>
<evidence type="ECO:0000313" key="6">
    <source>
        <dbReference type="WBParaSite" id="TTAC_0000614501-mRNA-1"/>
    </source>
</evidence>
<accession>A0A0R3WZD3</accession>
<reference evidence="4 5" key="2">
    <citation type="submission" date="2018-11" db="EMBL/GenBank/DDBJ databases">
        <authorList>
            <consortium name="Pathogen Informatics"/>
        </authorList>
    </citation>
    <scope>NUCLEOTIDE SEQUENCE [LARGE SCALE GENOMIC DNA]</scope>
</reference>
<evidence type="ECO:0000313" key="4">
    <source>
        <dbReference type="EMBL" id="VDM30289.1"/>
    </source>
</evidence>
<dbReference type="GO" id="GO:0034088">
    <property type="term" value="P:maintenance of mitotic sister chromatid cohesion"/>
    <property type="evidence" value="ECO:0007669"/>
    <property type="project" value="TreeGrafter"/>
</dbReference>
<keyword evidence="5" id="KW-1185">Reference proteome</keyword>
<gene>
    <name evidence="4" type="ORF">TTAC_LOCUS6130</name>
</gene>
<evidence type="ECO:0000256" key="3">
    <source>
        <dbReference type="ARBA" id="ARBA00022705"/>
    </source>
</evidence>
<dbReference type="GO" id="GO:0031390">
    <property type="term" value="C:Ctf18 RFC-like complex"/>
    <property type="evidence" value="ECO:0007669"/>
    <property type="project" value="InterPro"/>
</dbReference>
<dbReference type="WBParaSite" id="TTAC_0000614501-mRNA-1">
    <property type="protein sequence ID" value="TTAC_0000614501-mRNA-1"/>
    <property type="gene ID" value="TTAC_0000614501"/>
</dbReference>
<organism evidence="6">
    <name type="scientific">Hydatigena taeniaeformis</name>
    <name type="common">Feline tapeworm</name>
    <name type="synonym">Taenia taeniaeformis</name>
    <dbReference type="NCBI Taxonomy" id="6205"/>
    <lineage>
        <taxon>Eukaryota</taxon>
        <taxon>Metazoa</taxon>
        <taxon>Spiralia</taxon>
        <taxon>Lophotrochozoa</taxon>
        <taxon>Platyhelminthes</taxon>
        <taxon>Cestoda</taxon>
        <taxon>Eucestoda</taxon>
        <taxon>Cyclophyllidea</taxon>
        <taxon>Taeniidae</taxon>
        <taxon>Hydatigera</taxon>
    </lineage>
</organism>
<dbReference type="InterPro" id="IPR019128">
    <property type="entry name" value="Dcc1"/>
</dbReference>
<dbReference type="PANTHER" id="PTHR13395:SF6">
    <property type="entry name" value="SISTER CHROMATID COHESION PROTEIN DCC1"/>
    <property type="match status" value="1"/>
</dbReference>
<dbReference type="GO" id="GO:0000785">
    <property type="term" value="C:chromatin"/>
    <property type="evidence" value="ECO:0007669"/>
    <property type="project" value="TreeGrafter"/>
</dbReference>
<sequence length="691" mass="77761">MPFARSAKHVLELLEYVSSGAESFQKSVQVISFSDDPFDHNTYLLEITPALAEQLVCPNDFTANIKSEGCKGGDSAAFLCNGATTQRLLEVETSNSLLLVPDLKIPESPLDKFWSVDEPRITERTIASIKSVYLELVPIRAPSLRKLKQLLLPSSFSSHIEEDYAKDGASDKFFTFEELGLSVPCSETELLYAMDRLNIFLWEGCCRLFQLDYISRCHCVLALQVIQAIFDMADEISLDWSQTGFADPQDMIVRLEGLYPPSVLHQIFQRFFYRKRCAQFKAIFPRNGKICRLIGENLLSITRKFAFSDFISVWCATVPHGMQPRLNRHLACAGRAYCDVSSLTQQRSITFLPSEDLPDHSVEARLAALFARQPLWPESQLAGYIADLVVDASDNELRFVYPNLISEKELLFLSDSEDEDEMALSDELEDPEKLALDDPLPVPAVLGALLNQHCRISISADAEHYRNISDLRHVPHHLGREISRAILLKNNRFTIFTLTSYITLFSEAYGADFLSTFRLTPSPFLTVWITGLLSSCSLTSLCLDGCQMGTQHSFVLPLLGSACPTLQFLSLRYNHLSNDAVRSLTANGRYYKSSNITTIDVSGNPFLSYRSIALLIALGSTQLIYLSDTGASISQFSLPNGWKCHRTLELATSRPPTLRGWLWEDYGVHNFSEDSYSTRFYESPLVILRTR</sequence>
<dbReference type="STRING" id="6205.A0A0R3WZD3"/>
<dbReference type="GO" id="GO:0000775">
    <property type="term" value="C:chromosome, centromeric region"/>
    <property type="evidence" value="ECO:0007669"/>
    <property type="project" value="TreeGrafter"/>
</dbReference>
<dbReference type="SUPFAM" id="SSF52047">
    <property type="entry name" value="RNI-like"/>
    <property type="match status" value="1"/>
</dbReference>
<dbReference type="GO" id="GO:0006260">
    <property type="term" value="P:DNA replication"/>
    <property type="evidence" value="ECO:0007669"/>
    <property type="project" value="UniProtKB-KW"/>
</dbReference>
<dbReference type="AlphaFoldDB" id="A0A0R3WZD3"/>
<keyword evidence="3" id="KW-0235">DNA replication</keyword>
<proteinExistence type="inferred from homology"/>
<evidence type="ECO:0000313" key="5">
    <source>
        <dbReference type="Proteomes" id="UP000274429"/>
    </source>
</evidence>
<reference evidence="6" key="1">
    <citation type="submission" date="2017-02" db="UniProtKB">
        <authorList>
            <consortium name="WormBaseParasite"/>
        </authorList>
    </citation>
    <scope>IDENTIFICATION</scope>
</reference>
<comment type="similarity">
    <text evidence="1">Belongs to the DCC1 family.</text>
</comment>
<dbReference type="Gene3D" id="3.80.10.10">
    <property type="entry name" value="Ribonuclease Inhibitor"/>
    <property type="match status" value="1"/>
</dbReference>